<evidence type="ECO:0000313" key="1">
    <source>
        <dbReference type="EMBL" id="SIR17561.1"/>
    </source>
</evidence>
<reference evidence="2" key="1">
    <citation type="submission" date="2017-01" db="EMBL/GenBank/DDBJ databases">
        <authorList>
            <person name="Varghese N."/>
            <person name="Submissions S."/>
        </authorList>
    </citation>
    <scope>NUCLEOTIDE SEQUENCE [LARGE SCALE GENOMIC DNA]</scope>
    <source>
        <strain evidence="2">CGMCC 1.7737</strain>
    </source>
</reference>
<accession>A0A1N6YT45</accession>
<dbReference type="Proteomes" id="UP000186914">
    <property type="component" value="Unassembled WGS sequence"/>
</dbReference>
<dbReference type="EMBL" id="FTNO01000001">
    <property type="protein sequence ID" value="SIR17561.1"/>
    <property type="molecule type" value="Genomic_DNA"/>
</dbReference>
<name>A0A1N6YT45_9EURY</name>
<evidence type="ECO:0000313" key="2">
    <source>
        <dbReference type="Proteomes" id="UP000186914"/>
    </source>
</evidence>
<protein>
    <submittedName>
        <fullName evidence="1">Predicted transcriptional regulator</fullName>
    </submittedName>
</protein>
<dbReference type="AlphaFoldDB" id="A0A1N6YT45"/>
<organism evidence="1 2">
    <name type="scientific">Haladaptatus litoreus</name>
    <dbReference type="NCBI Taxonomy" id="553468"/>
    <lineage>
        <taxon>Archaea</taxon>
        <taxon>Methanobacteriati</taxon>
        <taxon>Methanobacteriota</taxon>
        <taxon>Stenosarchaea group</taxon>
        <taxon>Halobacteria</taxon>
        <taxon>Halobacteriales</taxon>
        <taxon>Haladaptataceae</taxon>
        <taxon>Haladaptatus</taxon>
    </lineage>
</organism>
<dbReference type="OrthoDB" id="229881at2157"/>
<sequence>MFDSLHRELALFERAVQILKLVRENDPVGIRRLSRQSGHEHHETRAALGMLEDEGYIEATPEGAVPTEEAETFLTELDESLDDVSTRIEALASCHLSRSAELTQPPEFTHAKR</sequence>
<keyword evidence="2" id="KW-1185">Reference proteome</keyword>
<dbReference type="SUPFAM" id="SSF46785">
    <property type="entry name" value="Winged helix' DNA-binding domain"/>
    <property type="match status" value="1"/>
</dbReference>
<gene>
    <name evidence="1" type="ORF">SAMN05421858_1697</name>
</gene>
<dbReference type="RefSeq" id="WP_076429620.1">
    <property type="nucleotide sequence ID" value="NZ_FTNO01000001.1"/>
</dbReference>
<dbReference type="InterPro" id="IPR036388">
    <property type="entry name" value="WH-like_DNA-bd_sf"/>
</dbReference>
<proteinExistence type="predicted"/>
<dbReference type="Gene3D" id="1.10.10.10">
    <property type="entry name" value="Winged helix-like DNA-binding domain superfamily/Winged helix DNA-binding domain"/>
    <property type="match status" value="1"/>
</dbReference>
<dbReference type="InterPro" id="IPR036390">
    <property type="entry name" value="WH_DNA-bd_sf"/>
</dbReference>